<dbReference type="PANTHER" id="PTHR23077">
    <property type="entry name" value="AAA-FAMILY ATPASE"/>
    <property type="match status" value="1"/>
</dbReference>
<organism evidence="3">
    <name type="scientific">Cuerna arida</name>
    <dbReference type="NCBI Taxonomy" id="1464854"/>
    <lineage>
        <taxon>Eukaryota</taxon>
        <taxon>Metazoa</taxon>
        <taxon>Ecdysozoa</taxon>
        <taxon>Arthropoda</taxon>
        <taxon>Hexapoda</taxon>
        <taxon>Insecta</taxon>
        <taxon>Pterygota</taxon>
        <taxon>Neoptera</taxon>
        <taxon>Paraneoptera</taxon>
        <taxon>Hemiptera</taxon>
        <taxon>Auchenorrhyncha</taxon>
        <taxon>Membracoidea</taxon>
        <taxon>Cicadellidae</taxon>
        <taxon>Cicadellinae</taxon>
        <taxon>Proconiini</taxon>
        <taxon>Cuerna</taxon>
    </lineage>
</organism>
<name>A0A1B6EMC2_9HEMI</name>
<sequence length="107" mass="12014">FSEIVYVSQPDAAGRLEILRLLSKNGPKFDPNVKLEDITNSISCKNFTGADLRRLLDRAINISFRSPNSKAVSQSDLIKALGQVKASLTDATIRHFEEMRIRFATIY</sequence>
<dbReference type="Gene3D" id="1.10.8.60">
    <property type="match status" value="1"/>
</dbReference>
<keyword evidence="2" id="KW-0067">ATP-binding</keyword>
<dbReference type="GO" id="GO:0042254">
    <property type="term" value="P:ribosome biogenesis"/>
    <property type="evidence" value="ECO:0007669"/>
    <property type="project" value="TreeGrafter"/>
</dbReference>
<dbReference type="GO" id="GO:0003723">
    <property type="term" value="F:RNA binding"/>
    <property type="evidence" value="ECO:0007669"/>
    <property type="project" value="TreeGrafter"/>
</dbReference>
<dbReference type="GO" id="GO:1990275">
    <property type="term" value="F:preribosome binding"/>
    <property type="evidence" value="ECO:0007669"/>
    <property type="project" value="TreeGrafter"/>
</dbReference>
<dbReference type="EMBL" id="GECZ01030718">
    <property type="protein sequence ID" value="JAS39051.1"/>
    <property type="molecule type" value="Transcribed_RNA"/>
</dbReference>
<dbReference type="AlphaFoldDB" id="A0A1B6EMC2"/>
<dbReference type="GO" id="GO:0016887">
    <property type="term" value="F:ATP hydrolysis activity"/>
    <property type="evidence" value="ECO:0007669"/>
    <property type="project" value="TreeGrafter"/>
</dbReference>
<evidence type="ECO:0000256" key="2">
    <source>
        <dbReference type="ARBA" id="ARBA00022840"/>
    </source>
</evidence>
<dbReference type="GO" id="GO:0005634">
    <property type="term" value="C:nucleus"/>
    <property type="evidence" value="ECO:0007669"/>
    <property type="project" value="TreeGrafter"/>
</dbReference>
<evidence type="ECO:0000313" key="3">
    <source>
        <dbReference type="EMBL" id="JAS39051.1"/>
    </source>
</evidence>
<feature type="non-terminal residue" evidence="3">
    <location>
        <position position="1"/>
    </location>
</feature>
<proteinExistence type="predicted"/>
<dbReference type="InterPro" id="IPR050168">
    <property type="entry name" value="AAA_ATPase_domain"/>
</dbReference>
<reference evidence="3" key="1">
    <citation type="submission" date="2015-11" db="EMBL/GenBank/DDBJ databases">
        <title>De novo transcriptome assembly of four potential Pierce s Disease insect vectors from Arizona vineyards.</title>
        <authorList>
            <person name="Tassone E.E."/>
        </authorList>
    </citation>
    <scope>NUCLEOTIDE SEQUENCE</scope>
</reference>
<evidence type="ECO:0000256" key="1">
    <source>
        <dbReference type="ARBA" id="ARBA00022741"/>
    </source>
</evidence>
<accession>A0A1B6EMC2</accession>
<feature type="non-terminal residue" evidence="3">
    <location>
        <position position="107"/>
    </location>
</feature>
<dbReference type="PANTHER" id="PTHR23077:SF171">
    <property type="entry name" value="NUCLEAR VALOSIN-CONTAINING PROTEIN-LIKE"/>
    <property type="match status" value="1"/>
</dbReference>
<gene>
    <name evidence="3" type="ORF">g.50511</name>
</gene>
<dbReference type="SUPFAM" id="SSF52540">
    <property type="entry name" value="P-loop containing nucleoside triphosphate hydrolases"/>
    <property type="match status" value="1"/>
</dbReference>
<dbReference type="GO" id="GO:0005524">
    <property type="term" value="F:ATP binding"/>
    <property type="evidence" value="ECO:0007669"/>
    <property type="project" value="UniProtKB-KW"/>
</dbReference>
<dbReference type="InterPro" id="IPR027417">
    <property type="entry name" value="P-loop_NTPase"/>
</dbReference>
<keyword evidence="1" id="KW-0547">Nucleotide-binding</keyword>
<evidence type="ECO:0008006" key="4">
    <source>
        <dbReference type="Google" id="ProtNLM"/>
    </source>
</evidence>
<protein>
    <recommendedName>
        <fullName evidence="4">AAA ATPase AAA+ lid domain-containing protein</fullName>
    </recommendedName>
</protein>